<dbReference type="PIRSF" id="PIRSF033271">
    <property type="entry name" value="UCP033271"/>
    <property type="match status" value="1"/>
</dbReference>
<comment type="caution">
    <text evidence="3">The sequence shown here is derived from an EMBL/GenBank/DDBJ whole genome shotgun (WGS) entry which is preliminary data.</text>
</comment>
<reference evidence="4" key="1">
    <citation type="submission" date="2018-06" db="EMBL/GenBank/DDBJ databases">
        <title>Aestuariibacter litoralis strain KCTC 52945T.</title>
        <authorList>
            <person name="Li X."/>
            <person name="Salam N."/>
            <person name="Li J.-L."/>
            <person name="Chen Y.-M."/>
            <person name="Yang Z.-W."/>
            <person name="Zhang L.-Y."/>
            <person name="Han M.-X."/>
            <person name="Xiao M."/>
            <person name="Li W.-J."/>
        </authorList>
    </citation>
    <scope>NUCLEOTIDE SEQUENCE [LARGE SCALE GENOMIC DNA]</scope>
    <source>
        <strain evidence="4">KCTC 52945</strain>
    </source>
</reference>
<evidence type="ECO:0000259" key="2">
    <source>
        <dbReference type="Pfam" id="PF23189"/>
    </source>
</evidence>
<dbReference type="PANTHER" id="PTHR31862">
    <property type="entry name" value="UPF0261 DOMAIN PROTEIN (AFU_ORTHOLOGUE AFUA_1G10120)"/>
    <property type="match status" value="1"/>
</dbReference>
<keyword evidence="4" id="KW-1185">Reference proteome</keyword>
<dbReference type="InterPro" id="IPR008322">
    <property type="entry name" value="UPF0261"/>
</dbReference>
<feature type="domain" description="UPF0261" evidence="2">
    <location>
        <begin position="181"/>
        <end position="396"/>
    </location>
</feature>
<dbReference type="InterPro" id="IPR044122">
    <property type="entry name" value="UPF0261_N"/>
</dbReference>
<sequence length="400" mass="41992">MKPVHVIGTCDTKEAELRYAIEQVQKAGSPALLVDISTTPSTAQADVTPETVAKHHPAGADAVLGHADRGKAVAAMAEALGRFLLSRNDIGAVLGLGGGGNTSMVTEAMRRLPIGVPKLMVSTMASGNVAPYVGPTDIMMMHAVADVAGLNAITRTVIGNAAHAAAGMALNAIPAGGEARRAVGLTMFGVTTPCITQIRHLIEGDCECFVFHATGTGGQCLEKLIDSGLITAALDITTTEVADHLFGGVLPCTEDRFGAVIRRRIPWVGSVGACDMVNFGGRETVPAQFGARNLYVHNAQVTLMRTTAGENAAIGRWIVERVNRMEGPARFLLPLRGVSAIDAPGKPFHDPAADAALFAAIREGWRPAANRQLVEIDAHINDPAFAEAAVHHFRDITRGQ</sequence>
<dbReference type="EMBL" id="QKVK01000008">
    <property type="protein sequence ID" value="PZF75760.1"/>
    <property type="molecule type" value="Genomic_DNA"/>
</dbReference>
<dbReference type="NCBIfam" id="NF002673">
    <property type="entry name" value="PRK02399.1-1"/>
    <property type="match status" value="1"/>
</dbReference>
<dbReference type="PANTHER" id="PTHR31862:SF1">
    <property type="entry name" value="UPF0261 DOMAIN PROTEIN (AFU_ORTHOLOGUE AFUA_1G10120)"/>
    <property type="match status" value="1"/>
</dbReference>
<dbReference type="Gene3D" id="3.40.50.12020">
    <property type="entry name" value="Uncharacterised protein family UPF0261, NN domain"/>
    <property type="match status" value="1"/>
</dbReference>
<proteinExistence type="predicted"/>
<protein>
    <submittedName>
        <fullName evidence="3">UPF0261 family protein</fullName>
    </submittedName>
</protein>
<dbReference type="InterPro" id="IPR056778">
    <property type="entry name" value="UPF0261_C"/>
</dbReference>
<name>A0A2W2AT95_9HYPH</name>
<dbReference type="AlphaFoldDB" id="A0A2W2AT95"/>
<dbReference type="Proteomes" id="UP000248795">
    <property type="component" value="Unassembled WGS sequence"/>
</dbReference>
<dbReference type="Pfam" id="PF23189">
    <property type="entry name" value="UPF0261_C"/>
    <property type="match status" value="1"/>
</dbReference>
<dbReference type="NCBIfam" id="NF002674">
    <property type="entry name" value="PRK02399.1-2"/>
    <property type="match status" value="1"/>
</dbReference>
<evidence type="ECO:0000313" key="3">
    <source>
        <dbReference type="EMBL" id="PZF75760.1"/>
    </source>
</evidence>
<dbReference type="InterPro" id="IPR051353">
    <property type="entry name" value="Tobamovirus_resist_UPF0261"/>
</dbReference>
<accession>A0A2W2AT95</accession>
<dbReference type="CDD" id="cd15488">
    <property type="entry name" value="Tm-1-like"/>
    <property type="match status" value="1"/>
</dbReference>
<dbReference type="Pfam" id="PF06792">
    <property type="entry name" value="UPF0261"/>
    <property type="match status" value="1"/>
</dbReference>
<dbReference type="Gene3D" id="3.40.50.12030">
    <property type="entry name" value="Uncharacterised protein family UPF0261, NC domain"/>
    <property type="match status" value="1"/>
</dbReference>
<gene>
    <name evidence="3" type="ORF">DK847_16135</name>
</gene>
<feature type="domain" description="UPF0261" evidence="1">
    <location>
        <begin position="4"/>
        <end position="170"/>
    </location>
</feature>
<dbReference type="RefSeq" id="WP_111199567.1">
    <property type="nucleotide sequence ID" value="NZ_QKVK01000008.1"/>
</dbReference>
<evidence type="ECO:0000313" key="4">
    <source>
        <dbReference type="Proteomes" id="UP000248795"/>
    </source>
</evidence>
<evidence type="ECO:0000259" key="1">
    <source>
        <dbReference type="Pfam" id="PF06792"/>
    </source>
</evidence>
<organism evidence="3 4">
    <name type="scientific">Aestuariivirga litoralis</name>
    <dbReference type="NCBI Taxonomy" id="2650924"/>
    <lineage>
        <taxon>Bacteria</taxon>
        <taxon>Pseudomonadati</taxon>
        <taxon>Pseudomonadota</taxon>
        <taxon>Alphaproteobacteria</taxon>
        <taxon>Hyphomicrobiales</taxon>
        <taxon>Aestuariivirgaceae</taxon>
        <taxon>Aestuariivirga</taxon>
    </lineage>
</organism>